<dbReference type="GO" id="GO:0005886">
    <property type="term" value="C:plasma membrane"/>
    <property type="evidence" value="ECO:0007669"/>
    <property type="project" value="TreeGrafter"/>
</dbReference>
<dbReference type="Proteomes" id="UP001172457">
    <property type="component" value="Unassembled WGS sequence"/>
</dbReference>
<dbReference type="InterPro" id="IPR013783">
    <property type="entry name" value="Ig-like_fold"/>
</dbReference>
<organism evidence="4 5">
    <name type="scientific">Centaurea solstitialis</name>
    <name type="common">yellow star-thistle</name>
    <dbReference type="NCBI Taxonomy" id="347529"/>
    <lineage>
        <taxon>Eukaryota</taxon>
        <taxon>Viridiplantae</taxon>
        <taxon>Streptophyta</taxon>
        <taxon>Embryophyta</taxon>
        <taxon>Tracheophyta</taxon>
        <taxon>Spermatophyta</taxon>
        <taxon>Magnoliopsida</taxon>
        <taxon>eudicotyledons</taxon>
        <taxon>Gunneridae</taxon>
        <taxon>Pentapetalae</taxon>
        <taxon>asterids</taxon>
        <taxon>campanulids</taxon>
        <taxon>Asterales</taxon>
        <taxon>Asteraceae</taxon>
        <taxon>Carduoideae</taxon>
        <taxon>Cardueae</taxon>
        <taxon>Centaureinae</taxon>
        <taxon>Centaurea</taxon>
    </lineage>
</organism>
<dbReference type="GO" id="GO:0061817">
    <property type="term" value="P:endoplasmic reticulum-plasma membrane tethering"/>
    <property type="evidence" value="ECO:0007669"/>
    <property type="project" value="TreeGrafter"/>
</dbReference>
<evidence type="ECO:0000256" key="2">
    <source>
        <dbReference type="SAM" id="MobiDB-lite"/>
    </source>
</evidence>
<evidence type="ECO:0000256" key="1">
    <source>
        <dbReference type="ARBA" id="ARBA00008932"/>
    </source>
</evidence>
<comment type="similarity">
    <text evidence="1">Belongs to the VAMP-associated protein (VAP) (TC 9.B.17) family.</text>
</comment>
<name>A0AA38SB25_9ASTR</name>
<dbReference type="Gene3D" id="2.60.40.10">
    <property type="entry name" value="Immunoglobulins"/>
    <property type="match status" value="1"/>
</dbReference>
<proteinExistence type="inferred from homology"/>
<keyword evidence="5" id="KW-1185">Reference proteome</keyword>
<dbReference type="InterPro" id="IPR008962">
    <property type="entry name" value="PapD-like_sf"/>
</dbReference>
<evidence type="ECO:0000313" key="5">
    <source>
        <dbReference type="Proteomes" id="UP001172457"/>
    </source>
</evidence>
<protein>
    <recommendedName>
        <fullName evidence="3">MSP domain-containing protein</fullName>
    </recommendedName>
</protein>
<dbReference type="GO" id="GO:0005789">
    <property type="term" value="C:endoplasmic reticulum membrane"/>
    <property type="evidence" value="ECO:0007669"/>
    <property type="project" value="InterPro"/>
</dbReference>
<feature type="non-terminal residue" evidence="4">
    <location>
        <position position="1"/>
    </location>
</feature>
<evidence type="ECO:0000259" key="3">
    <source>
        <dbReference type="PROSITE" id="PS50202"/>
    </source>
</evidence>
<dbReference type="InterPro" id="IPR000535">
    <property type="entry name" value="MSP_dom"/>
</dbReference>
<reference evidence="4" key="1">
    <citation type="submission" date="2023-03" db="EMBL/GenBank/DDBJ databases">
        <title>Chromosome-scale reference genome and RAD-based genetic map of yellow starthistle (Centaurea solstitialis) reveal putative structural variation and QTLs associated with invader traits.</title>
        <authorList>
            <person name="Reatini B."/>
            <person name="Cang F.A."/>
            <person name="Jiang Q."/>
            <person name="Mckibben M.T.W."/>
            <person name="Barker M.S."/>
            <person name="Rieseberg L.H."/>
            <person name="Dlugosch K.M."/>
        </authorList>
    </citation>
    <scope>NUCLEOTIDE SEQUENCE</scope>
    <source>
        <strain evidence="4">CAN-66</strain>
        <tissue evidence="4">Leaf</tissue>
    </source>
</reference>
<dbReference type="AlphaFoldDB" id="A0AA38SB25"/>
<dbReference type="InterPro" id="IPR016763">
    <property type="entry name" value="VAP"/>
</dbReference>
<comment type="caution">
    <text evidence="4">The sequence shown here is derived from an EMBL/GenBank/DDBJ whole genome shotgun (WGS) entry which is preliminary data.</text>
</comment>
<dbReference type="Pfam" id="PF00635">
    <property type="entry name" value="Motile_Sperm"/>
    <property type="match status" value="1"/>
</dbReference>
<feature type="region of interest" description="Disordered" evidence="2">
    <location>
        <begin position="182"/>
        <end position="225"/>
    </location>
</feature>
<accession>A0AA38SB25</accession>
<dbReference type="GO" id="GO:0090158">
    <property type="term" value="P:endoplasmic reticulum membrane organization"/>
    <property type="evidence" value="ECO:0007669"/>
    <property type="project" value="TreeGrafter"/>
</dbReference>
<feature type="domain" description="MSP" evidence="3">
    <location>
        <begin position="1"/>
        <end position="129"/>
    </location>
</feature>
<dbReference type="EMBL" id="JARYMX010000188">
    <property type="protein sequence ID" value="KAJ9535593.1"/>
    <property type="molecule type" value="Genomic_DNA"/>
</dbReference>
<sequence>MINKTNQYVGFKVLMGFSCFRFQSLFSLLNLSGSTLNHLVNILQVKTTTRKKYCVRPHTGVIDPNSSCEFTVTMQAPKVAPPDLVCRDKFLVLSTFVPKGTKEEDITSQMFAKADGKTVDEKRLKVVLIPSPESPESLPINETLKLVQKNDGRELKDDVVQKHSSLSKVDEGIEMFKGEGESLEVTSREETMKRKEEEDVKRNEESVERSKEFIKRNSEPMQINDTEELRLVKDLEETKSKVKKLESKLSE</sequence>
<feature type="compositionally biased region" description="Basic and acidic residues" evidence="2">
    <location>
        <begin position="182"/>
        <end position="218"/>
    </location>
</feature>
<gene>
    <name evidence="4" type="ORF">OSB04_un001271</name>
</gene>
<evidence type="ECO:0000313" key="4">
    <source>
        <dbReference type="EMBL" id="KAJ9535593.1"/>
    </source>
</evidence>
<dbReference type="PANTHER" id="PTHR10809">
    <property type="entry name" value="VESICLE-ASSOCIATED MEMBRANE PROTEIN-ASSOCIATED PROTEIN"/>
    <property type="match status" value="1"/>
</dbReference>
<dbReference type="PROSITE" id="PS50202">
    <property type="entry name" value="MSP"/>
    <property type="match status" value="1"/>
</dbReference>
<dbReference type="SUPFAM" id="SSF49354">
    <property type="entry name" value="PapD-like"/>
    <property type="match status" value="1"/>
</dbReference>
<dbReference type="PANTHER" id="PTHR10809:SF156">
    <property type="entry name" value="MAJOR SPERM PROTEIN (MSP)"/>
    <property type="match status" value="1"/>
</dbReference>